<dbReference type="InterPro" id="IPR002060">
    <property type="entry name" value="Squ/phyt_synthse"/>
</dbReference>
<proteinExistence type="predicted"/>
<protein>
    <submittedName>
        <fullName evidence="1">Phytoene synthase</fullName>
    </submittedName>
</protein>
<dbReference type="Pfam" id="PF00494">
    <property type="entry name" value="SQS_PSY"/>
    <property type="match status" value="1"/>
</dbReference>
<dbReference type="InterPro" id="IPR008949">
    <property type="entry name" value="Isoprenoid_synthase_dom_sf"/>
</dbReference>
<gene>
    <name evidence="1" type="ORF">SAMN05443248_4537</name>
</gene>
<dbReference type="PANTHER" id="PTHR31480">
    <property type="entry name" value="BIFUNCTIONAL LYCOPENE CYCLASE/PHYTOENE SYNTHASE"/>
    <property type="match status" value="1"/>
</dbReference>
<dbReference type="OrthoDB" id="9814909at2"/>
<dbReference type="Gene3D" id="1.10.600.10">
    <property type="entry name" value="Farnesyl Diphosphate Synthase"/>
    <property type="match status" value="1"/>
</dbReference>
<name>A0A1M5SA53_9BRAD</name>
<dbReference type="Proteomes" id="UP000189796">
    <property type="component" value="Chromosome I"/>
</dbReference>
<dbReference type="EMBL" id="LT670817">
    <property type="protein sequence ID" value="SHH35512.1"/>
    <property type="molecule type" value="Genomic_DNA"/>
</dbReference>
<evidence type="ECO:0000313" key="2">
    <source>
        <dbReference type="Proteomes" id="UP000189796"/>
    </source>
</evidence>
<dbReference type="RefSeq" id="WP_079603315.1">
    <property type="nucleotide sequence ID" value="NZ_LT670817.1"/>
</dbReference>
<dbReference type="SUPFAM" id="SSF48576">
    <property type="entry name" value="Terpenoid synthases"/>
    <property type="match status" value="1"/>
</dbReference>
<reference evidence="1 2" key="1">
    <citation type="submission" date="2016-11" db="EMBL/GenBank/DDBJ databases">
        <authorList>
            <person name="Jaros S."/>
            <person name="Januszkiewicz K."/>
            <person name="Wedrychowicz H."/>
        </authorList>
    </citation>
    <scope>NUCLEOTIDE SEQUENCE [LARGE SCALE GENOMIC DNA]</scope>
    <source>
        <strain evidence="1 2">GAS138</strain>
    </source>
</reference>
<dbReference type="AlphaFoldDB" id="A0A1M5SA53"/>
<dbReference type="GO" id="GO:0016765">
    <property type="term" value="F:transferase activity, transferring alkyl or aryl (other than methyl) groups"/>
    <property type="evidence" value="ECO:0007669"/>
    <property type="project" value="UniProtKB-ARBA"/>
</dbReference>
<evidence type="ECO:0000313" key="1">
    <source>
        <dbReference type="EMBL" id="SHH35512.1"/>
    </source>
</evidence>
<sequence>MNGADDGKASAGFCAELVRTHDFIRYASTLFVPAAQRRALLAIYAFNVEISRVRELVSQPLPGEVRLQWWTDMLAGAGHGGVEGNPVAAELKLAIHNWPLPVERLSRLIDEHQFDLYNDPMPTMAALEGYINDTSSALFSLGAGIMGGPSDEIDHLARHAGLAQGLAQVMAALPLDASRRQLFVPLQLLDSHGSGMDEVFAGRQTPKLRRALDQLIGEAREHLRTAFALLASVPPEARPVFLPLALVARELERMSRADSDPFMPHVTSRFRTLWTLWRASRSRPFRT</sequence>
<accession>A0A1M5SA53</accession>
<organism evidence="1 2">
    <name type="scientific">Bradyrhizobium erythrophlei</name>
    <dbReference type="NCBI Taxonomy" id="1437360"/>
    <lineage>
        <taxon>Bacteria</taxon>
        <taxon>Pseudomonadati</taxon>
        <taxon>Pseudomonadota</taxon>
        <taxon>Alphaproteobacteria</taxon>
        <taxon>Hyphomicrobiales</taxon>
        <taxon>Nitrobacteraceae</taxon>
        <taxon>Bradyrhizobium</taxon>
    </lineage>
</organism>